<feature type="domain" description="HTH merR-type" evidence="2">
    <location>
        <begin position="2"/>
        <end position="71"/>
    </location>
</feature>
<dbReference type="PANTHER" id="PTHR30204:SF90">
    <property type="entry name" value="HTH-TYPE TRANSCRIPTIONAL ACTIVATOR MTA"/>
    <property type="match status" value="1"/>
</dbReference>
<dbReference type="PROSITE" id="PS50937">
    <property type="entry name" value="HTH_MERR_2"/>
    <property type="match status" value="1"/>
</dbReference>
<dbReference type="Gene3D" id="1.10.1660.10">
    <property type="match status" value="1"/>
</dbReference>
<evidence type="ECO:0000259" key="2">
    <source>
        <dbReference type="PROSITE" id="PS50937"/>
    </source>
</evidence>
<reference evidence="3 4" key="1">
    <citation type="submission" date="2021-03" db="EMBL/GenBank/DDBJ databases">
        <title>Antimicrobial resistance genes in bacteria isolated from Japanese honey, and their potential for conferring macrolide and lincosamide resistance in the American foulbrood pathogen Paenibacillus larvae.</title>
        <authorList>
            <person name="Okamoto M."/>
            <person name="Kumagai M."/>
            <person name="Kanamori H."/>
            <person name="Takamatsu D."/>
        </authorList>
    </citation>
    <scope>NUCLEOTIDE SEQUENCE [LARGE SCALE GENOMIC DNA]</scope>
    <source>
        <strain evidence="3 4">J34TS1</strain>
    </source>
</reference>
<dbReference type="GO" id="GO:0003677">
    <property type="term" value="F:DNA binding"/>
    <property type="evidence" value="ECO:0007669"/>
    <property type="project" value="UniProtKB-KW"/>
</dbReference>
<dbReference type="GO" id="GO:0003700">
    <property type="term" value="F:DNA-binding transcription factor activity"/>
    <property type="evidence" value="ECO:0007669"/>
    <property type="project" value="InterPro"/>
</dbReference>
<dbReference type="EMBL" id="BORT01000008">
    <property type="protein sequence ID" value="GIO47415.1"/>
    <property type="molecule type" value="Genomic_DNA"/>
</dbReference>
<evidence type="ECO:0000256" key="1">
    <source>
        <dbReference type="ARBA" id="ARBA00023125"/>
    </source>
</evidence>
<dbReference type="SMART" id="SM00422">
    <property type="entry name" value="HTH_MERR"/>
    <property type="match status" value="1"/>
</dbReference>
<dbReference type="InterPro" id="IPR000551">
    <property type="entry name" value="MerR-type_HTH_dom"/>
</dbReference>
<dbReference type="InterPro" id="IPR036244">
    <property type="entry name" value="TipA-like_antibiotic-bd"/>
</dbReference>
<keyword evidence="1" id="KW-0238">DNA-binding</keyword>
<dbReference type="InterPro" id="IPR047057">
    <property type="entry name" value="MerR_fam"/>
</dbReference>
<accession>A0A919YER1</accession>
<dbReference type="CDD" id="cd01106">
    <property type="entry name" value="HTH_TipAL-Mta"/>
    <property type="match status" value="1"/>
</dbReference>
<dbReference type="SUPFAM" id="SSF46955">
    <property type="entry name" value="Putative DNA-binding domain"/>
    <property type="match status" value="1"/>
</dbReference>
<dbReference type="RefSeq" id="WP_212978284.1">
    <property type="nucleotide sequence ID" value="NZ_AP025343.1"/>
</dbReference>
<sequence>MLFTVKEVSDLSKVTIKTLHHYHKIALLEPAEITEAGYRLYGMKELERLQAILFYRELDFSLEQIGKLLDREPDRMAMLADQEKLLEQRRLRLDRVMDTLRKTKAGLESGKTLPQEELFTGFESEEEWRQALQEQSDYLKEQYGVELEAEPIDVQEMNEQAVEAAAFMKNMSASLRGGIKHNDPRVHQLIRDHLEFMNAHGHQISAKDFTSQTSFFLQDDFHLGMLEGQQTGLAYYLNAAAASYAEAETEA</sequence>
<dbReference type="SUPFAM" id="SSF89082">
    <property type="entry name" value="Antibiotic binding domain of TipA-like multidrug resistance regulators"/>
    <property type="match status" value="1"/>
</dbReference>
<keyword evidence="4" id="KW-1185">Reference proteome</keyword>
<name>A0A919YER1_9BACL</name>
<protein>
    <submittedName>
        <fullName evidence="3">MerR family transcriptional regulator</fullName>
    </submittedName>
</protein>
<dbReference type="InterPro" id="IPR009061">
    <property type="entry name" value="DNA-bd_dom_put_sf"/>
</dbReference>
<evidence type="ECO:0000313" key="3">
    <source>
        <dbReference type="EMBL" id="GIO47415.1"/>
    </source>
</evidence>
<organism evidence="3 4">
    <name type="scientific">Paenibacillus azoreducens</name>
    <dbReference type="NCBI Taxonomy" id="116718"/>
    <lineage>
        <taxon>Bacteria</taxon>
        <taxon>Bacillati</taxon>
        <taxon>Bacillota</taxon>
        <taxon>Bacilli</taxon>
        <taxon>Bacillales</taxon>
        <taxon>Paenibacillaceae</taxon>
        <taxon>Paenibacillus</taxon>
    </lineage>
</organism>
<dbReference type="Pfam" id="PF13411">
    <property type="entry name" value="MerR_1"/>
    <property type="match status" value="1"/>
</dbReference>
<dbReference type="PANTHER" id="PTHR30204">
    <property type="entry name" value="REDOX-CYCLING DRUG-SENSING TRANSCRIPTIONAL ACTIVATOR SOXR"/>
    <property type="match status" value="1"/>
</dbReference>
<dbReference type="AlphaFoldDB" id="A0A919YER1"/>
<proteinExistence type="predicted"/>
<gene>
    <name evidence="3" type="ORF">J34TS1_21800</name>
</gene>
<evidence type="ECO:0000313" key="4">
    <source>
        <dbReference type="Proteomes" id="UP000682811"/>
    </source>
</evidence>
<comment type="caution">
    <text evidence="3">The sequence shown here is derived from an EMBL/GenBank/DDBJ whole genome shotgun (WGS) entry which is preliminary data.</text>
</comment>
<dbReference type="Proteomes" id="UP000682811">
    <property type="component" value="Unassembled WGS sequence"/>
</dbReference>